<evidence type="ECO:0000313" key="3">
    <source>
        <dbReference type="Proteomes" id="UP000521943"/>
    </source>
</evidence>
<feature type="region of interest" description="Disordered" evidence="1">
    <location>
        <begin position="225"/>
        <end position="247"/>
    </location>
</feature>
<sequence>MATTSRETDLTDDFSGDNLLRLRGILNNLDKHPGFYESHQDRLAASDIAFFAHGASLDDKPYNENEFHPAFIKYRNGTSAGYRFILQLRLKRAIMDHAALIDRVTGSTTLVVHIPGSLEPGTPALAEHIKANAYIPGPVLREIERSEYGSNTVPEIVQTIIREIGVPTVRRFDRARAKLWKFPRWGGAPIPRPLPEINGMPHPIPDDSSRYTFYGKRLRVLPSPDEYFRGDSESEEDDYFSQVRKIE</sequence>
<organism evidence="2 3">
    <name type="scientific">Ephemerocybe angulata</name>
    <dbReference type="NCBI Taxonomy" id="980116"/>
    <lineage>
        <taxon>Eukaryota</taxon>
        <taxon>Fungi</taxon>
        <taxon>Dikarya</taxon>
        <taxon>Basidiomycota</taxon>
        <taxon>Agaricomycotina</taxon>
        <taxon>Agaricomycetes</taxon>
        <taxon>Agaricomycetidae</taxon>
        <taxon>Agaricales</taxon>
        <taxon>Agaricineae</taxon>
        <taxon>Psathyrellaceae</taxon>
        <taxon>Ephemerocybe</taxon>
    </lineage>
</organism>
<name>A0A8H6MBL3_9AGAR</name>
<dbReference type="OrthoDB" id="2690792at2759"/>
<evidence type="ECO:0000313" key="2">
    <source>
        <dbReference type="EMBL" id="KAF6758162.1"/>
    </source>
</evidence>
<reference evidence="2 3" key="1">
    <citation type="submission" date="2020-07" db="EMBL/GenBank/DDBJ databases">
        <title>Comparative genomics of pyrophilous fungi reveals a link between fire events and developmental genes.</title>
        <authorList>
            <consortium name="DOE Joint Genome Institute"/>
            <person name="Steindorff A.S."/>
            <person name="Carver A."/>
            <person name="Calhoun S."/>
            <person name="Stillman K."/>
            <person name="Liu H."/>
            <person name="Lipzen A."/>
            <person name="Pangilinan J."/>
            <person name="Labutti K."/>
            <person name="Bruns T.D."/>
            <person name="Grigoriev I.V."/>
        </authorList>
    </citation>
    <scope>NUCLEOTIDE SEQUENCE [LARGE SCALE GENOMIC DNA]</scope>
    <source>
        <strain evidence="2 3">CBS 144469</strain>
    </source>
</reference>
<evidence type="ECO:0000256" key="1">
    <source>
        <dbReference type="SAM" id="MobiDB-lite"/>
    </source>
</evidence>
<dbReference type="EMBL" id="JACGCI010000019">
    <property type="protein sequence ID" value="KAF6758162.1"/>
    <property type="molecule type" value="Genomic_DNA"/>
</dbReference>
<protein>
    <submittedName>
        <fullName evidence="2">Uncharacterized protein</fullName>
    </submittedName>
</protein>
<accession>A0A8H6MBL3</accession>
<gene>
    <name evidence="2" type="ORF">DFP72DRAFT_1064888</name>
</gene>
<comment type="caution">
    <text evidence="2">The sequence shown here is derived from an EMBL/GenBank/DDBJ whole genome shotgun (WGS) entry which is preliminary data.</text>
</comment>
<dbReference type="Proteomes" id="UP000521943">
    <property type="component" value="Unassembled WGS sequence"/>
</dbReference>
<proteinExistence type="predicted"/>
<dbReference type="AlphaFoldDB" id="A0A8H6MBL3"/>
<keyword evidence="3" id="KW-1185">Reference proteome</keyword>